<protein>
    <submittedName>
        <fullName evidence="1">Uncharacterized protein</fullName>
    </submittedName>
</protein>
<proteinExistence type="predicted"/>
<sequence length="200" mass="22864">MRNCFGLISAFNFESECCQKCESFNECSDEVIKTACKIEKAIDIRPILKKHLELKKGFPKADDLSINYEYQPLKKVKMALDSKVSDSLSAEDKKYLLGLNRTQKSWVSSLLTANLRTGDDFLDTANLKKVPKLGFLFQMALLIHHGFNSPEMLKTKLKQYNSKLTDSSFKTKYCNALGALKAMKVVTGEYRYELQVRHKE</sequence>
<dbReference type="EMBL" id="BK015384">
    <property type="protein sequence ID" value="DAE04140.1"/>
    <property type="molecule type" value="Genomic_DNA"/>
</dbReference>
<evidence type="ECO:0000313" key="1">
    <source>
        <dbReference type="EMBL" id="DAE04140.1"/>
    </source>
</evidence>
<accession>A0A8S5PD48</accession>
<name>A0A8S5PD48_9CAUD</name>
<reference evidence="1" key="1">
    <citation type="journal article" date="2021" name="Proc. Natl. Acad. Sci. U.S.A.">
        <title>A Catalog of Tens of Thousands of Viruses from Human Metagenomes Reveals Hidden Associations with Chronic Diseases.</title>
        <authorList>
            <person name="Tisza M.J."/>
            <person name="Buck C.B."/>
        </authorList>
    </citation>
    <scope>NUCLEOTIDE SEQUENCE</scope>
    <source>
        <strain evidence="1">CtmpG14</strain>
    </source>
</reference>
<organism evidence="1">
    <name type="scientific">Siphoviridae sp. ctmpG14</name>
    <dbReference type="NCBI Taxonomy" id="2825654"/>
    <lineage>
        <taxon>Viruses</taxon>
        <taxon>Duplodnaviria</taxon>
        <taxon>Heunggongvirae</taxon>
        <taxon>Uroviricota</taxon>
        <taxon>Caudoviricetes</taxon>
    </lineage>
</organism>